<accession>A0AAE0SCH9</accession>
<organism evidence="4 5">
    <name type="scientific">Potamilus streckersoni</name>
    <dbReference type="NCBI Taxonomy" id="2493646"/>
    <lineage>
        <taxon>Eukaryota</taxon>
        <taxon>Metazoa</taxon>
        <taxon>Spiralia</taxon>
        <taxon>Lophotrochozoa</taxon>
        <taxon>Mollusca</taxon>
        <taxon>Bivalvia</taxon>
        <taxon>Autobranchia</taxon>
        <taxon>Heteroconchia</taxon>
        <taxon>Palaeoheterodonta</taxon>
        <taxon>Unionida</taxon>
        <taxon>Unionoidea</taxon>
        <taxon>Unionidae</taxon>
        <taxon>Ambleminae</taxon>
        <taxon>Lampsilini</taxon>
        <taxon>Potamilus</taxon>
    </lineage>
</organism>
<reference evidence="4" key="1">
    <citation type="journal article" date="2021" name="Genome Biol. Evol.">
        <title>A High-Quality Reference Genome for a Parasitic Bivalve with Doubly Uniparental Inheritance (Bivalvia: Unionida).</title>
        <authorList>
            <person name="Smith C.H."/>
        </authorList>
    </citation>
    <scope>NUCLEOTIDE SEQUENCE</scope>
    <source>
        <strain evidence="4">CHS0354</strain>
    </source>
</reference>
<comment type="similarity">
    <text evidence="2 3">Belongs to the actin family.</text>
</comment>
<evidence type="ECO:0000256" key="3">
    <source>
        <dbReference type="RuleBase" id="RU000487"/>
    </source>
</evidence>
<dbReference type="InterPro" id="IPR043129">
    <property type="entry name" value="ATPase_NBD"/>
</dbReference>
<dbReference type="Gene3D" id="3.90.640.10">
    <property type="entry name" value="Actin, Chain A, domain 4"/>
    <property type="match status" value="1"/>
</dbReference>
<dbReference type="FunFam" id="3.30.420.40:FF:000058">
    <property type="entry name" value="Putative actin-related protein 5"/>
    <property type="match status" value="1"/>
</dbReference>
<dbReference type="PANTHER" id="PTHR11937">
    <property type="entry name" value="ACTIN"/>
    <property type="match status" value="1"/>
</dbReference>
<dbReference type="Proteomes" id="UP001195483">
    <property type="component" value="Unassembled WGS sequence"/>
</dbReference>
<dbReference type="FunFam" id="3.30.420.40:FF:000050">
    <property type="entry name" value="Actin, alpha skeletal muscle"/>
    <property type="match status" value="1"/>
</dbReference>
<dbReference type="EMBL" id="JAEAOA010001874">
    <property type="protein sequence ID" value="KAK3588983.1"/>
    <property type="molecule type" value="Genomic_DNA"/>
</dbReference>
<evidence type="ECO:0000256" key="2">
    <source>
        <dbReference type="ARBA" id="ARBA00006752"/>
    </source>
</evidence>
<evidence type="ECO:0000256" key="1">
    <source>
        <dbReference type="ARBA" id="ARBA00003520"/>
    </source>
</evidence>
<dbReference type="SMART" id="SM00268">
    <property type="entry name" value="ACTIN"/>
    <property type="match status" value="1"/>
</dbReference>
<dbReference type="AlphaFoldDB" id="A0AAE0SCH9"/>
<comment type="function">
    <text evidence="1">Actins are highly conserved proteins that are involved in various types of cell motility and are ubiquitously expressed in all eukaryotic cells.</text>
</comment>
<protein>
    <recommendedName>
        <fullName evidence="6">Actin</fullName>
    </recommendedName>
</protein>
<name>A0AAE0SCH9_9BIVA</name>
<sequence length="393" mass="43648">MSQNEGKPAIVIDNGMGTCIAGLAGETTPACTLPTAMGYLPAKENTNERYLPVLPEAKDKPLSVGNTIKFRTYLNERVILMERGVIQDWDRIEEMWNHLYDCMGLKSNQHSVLITEKPLSPRSNREKTSEIFFEKFGAPAFHVVVDTVLALQGSGMRSALVLDCGEGVSSVGAMYEGCLIPKSVNRLDVAGTDVTTYLCHLLGQNGYKFTRTGSISISEREIVNTIKEKLGRIAEEPIAESGNRNEEEVYVLPDGTQLRIGNERYECGEPLFNPSVIGLDVAGIHKLVIDSINRCDVDTRRDLYKDIILVGGTTQMKGFEERLKHELRLLAPDNAKINITAPNNRQYTVWLGGALLASSATFQEMWISKKEYQEHGTMFAVSVMILHSRSNNM</sequence>
<gene>
    <name evidence="4" type="ORF">CHS0354_031237</name>
</gene>
<reference evidence="4" key="3">
    <citation type="submission" date="2023-05" db="EMBL/GenBank/DDBJ databases">
        <authorList>
            <person name="Smith C.H."/>
        </authorList>
    </citation>
    <scope>NUCLEOTIDE SEQUENCE</scope>
    <source>
        <strain evidence="4">CHS0354</strain>
        <tissue evidence="4">Mantle</tissue>
    </source>
</reference>
<dbReference type="SUPFAM" id="SSF53067">
    <property type="entry name" value="Actin-like ATPase domain"/>
    <property type="match status" value="2"/>
</dbReference>
<proteinExistence type="inferred from homology"/>
<evidence type="ECO:0008006" key="6">
    <source>
        <dbReference type="Google" id="ProtNLM"/>
    </source>
</evidence>
<dbReference type="Pfam" id="PF00022">
    <property type="entry name" value="Actin"/>
    <property type="match status" value="1"/>
</dbReference>
<dbReference type="PRINTS" id="PR00190">
    <property type="entry name" value="ACTIN"/>
</dbReference>
<keyword evidence="5" id="KW-1185">Reference proteome</keyword>
<evidence type="ECO:0000313" key="4">
    <source>
        <dbReference type="EMBL" id="KAK3588983.1"/>
    </source>
</evidence>
<dbReference type="Gene3D" id="3.30.420.40">
    <property type="match status" value="2"/>
</dbReference>
<dbReference type="InterPro" id="IPR004000">
    <property type="entry name" value="Actin"/>
</dbReference>
<comment type="caution">
    <text evidence="4">The sequence shown here is derived from an EMBL/GenBank/DDBJ whole genome shotgun (WGS) entry which is preliminary data.</text>
</comment>
<evidence type="ECO:0000313" key="5">
    <source>
        <dbReference type="Proteomes" id="UP001195483"/>
    </source>
</evidence>
<reference evidence="4" key="2">
    <citation type="journal article" date="2021" name="Genome Biol. Evol.">
        <title>Developing a high-quality reference genome for a parasitic bivalve with doubly uniparental inheritance (Bivalvia: Unionida).</title>
        <authorList>
            <person name="Smith C.H."/>
        </authorList>
    </citation>
    <scope>NUCLEOTIDE SEQUENCE</scope>
    <source>
        <strain evidence="4">CHS0354</strain>
        <tissue evidence="4">Mantle</tissue>
    </source>
</reference>